<keyword evidence="4" id="KW-1003">Cell membrane</keyword>
<evidence type="ECO:0000256" key="3">
    <source>
        <dbReference type="ARBA" id="ARBA00022448"/>
    </source>
</evidence>
<comment type="subcellular location">
    <subcellularLocation>
        <location evidence="1">Cell membrane</location>
        <topology evidence="1">Multi-pass membrane protein</topology>
    </subcellularLocation>
</comment>
<evidence type="ECO:0000256" key="6">
    <source>
        <dbReference type="ARBA" id="ARBA00022989"/>
    </source>
</evidence>
<protein>
    <recommendedName>
        <fullName evidence="10">Citrate transporter-like domain-containing protein</fullName>
    </recommendedName>
</protein>
<dbReference type="Pfam" id="PF03600">
    <property type="entry name" value="CitMHS"/>
    <property type="match status" value="1"/>
</dbReference>
<keyword evidence="3" id="KW-0813">Transport</keyword>
<feature type="transmembrane region" description="Helical" evidence="9">
    <location>
        <begin position="51"/>
        <end position="73"/>
    </location>
</feature>
<evidence type="ECO:0000256" key="2">
    <source>
        <dbReference type="ARBA" id="ARBA00009843"/>
    </source>
</evidence>
<dbReference type="GO" id="GO:0005886">
    <property type="term" value="C:plasma membrane"/>
    <property type="evidence" value="ECO:0007669"/>
    <property type="project" value="UniProtKB-SubCell"/>
</dbReference>
<reference evidence="11" key="1">
    <citation type="submission" date="2017-05" db="UniProtKB">
        <authorList>
            <consortium name="EnsemblMetazoa"/>
        </authorList>
    </citation>
    <scope>IDENTIFICATION</scope>
</reference>
<dbReference type="PANTHER" id="PTHR43302:SF5">
    <property type="entry name" value="TRANSPORTER ARSB-RELATED"/>
    <property type="match status" value="1"/>
</dbReference>
<evidence type="ECO:0000256" key="9">
    <source>
        <dbReference type="SAM" id="Phobius"/>
    </source>
</evidence>
<keyword evidence="5 9" id="KW-0812">Transmembrane</keyword>
<feature type="transmembrane region" description="Helical" evidence="9">
    <location>
        <begin position="356"/>
        <end position="375"/>
    </location>
</feature>
<organism evidence="11">
    <name type="scientific">Amphimedon queenslandica</name>
    <name type="common">Sponge</name>
    <dbReference type="NCBI Taxonomy" id="400682"/>
    <lineage>
        <taxon>Eukaryota</taxon>
        <taxon>Metazoa</taxon>
        <taxon>Porifera</taxon>
        <taxon>Demospongiae</taxon>
        <taxon>Heteroscleromorpha</taxon>
        <taxon>Haplosclerida</taxon>
        <taxon>Niphatidae</taxon>
        <taxon>Amphimedon</taxon>
    </lineage>
</organism>
<name>A0A1X7UKI2_AMPQE</name>
<feature type="transmembrane region" description="Helical" evidence="9">
    <location>
        <begin position="20"/>
        <end position="39"/>
    </location>
</feature>
<proteinExistence type="inferred from homology"/>
<evidence type="ECO:0000256" key="1">
    <source>
        <dbReference type="ARBA" id="ARBA00004651"/>
    </source>
</evidence>
<feature type="transmembrane region" description="Helical" evidence="9">
    <location>
        <begin position="435"/>
        <end position="460"/>
    </location>
</feature>
<feature type="transmembrane region" description="Helical" evidence="9">
    <location>
        <begin position="161"/>
        <end position="181"/>
    </location>
</feature>
<evidence type="ECO:0000259" key="10">
    <source>
        <dbReference type="Pfam" id="PF03600"/>
    </source>
</evidence>
<dbReference type="PANTHER" id="PTHR43302">
    <property type="entry name" value="TRANSPORTER ARSB-RELATED"/>
    <property type="match status" value="1"/>
</dbReference>
<evidence type="ECO:0000313" key="11">
    <source>
        <dbReference type="EnsemblMetazoa" id="Aqu2.1.28258_001"/>
    </source>
</evidence>
<dbReference type="InterPro" id="IPR004680">
    <property type="entry name" value="Cit_transptr-like_dom"/>
</dbReference>
<dbReference type="OrthoDB" id="442352at2759"/>
<dbReference type="InParanoid" id="A0A1X7UKI2"/>
<dbReference type="AlphaFoldDB" id="A0A1X7UKI2"/>
<dbReference type="InterPro" id="IPR000802">
    <property type="entry name" value="Arsenical_pump_ArsB"/>
</dbReference>
<feature type="region of interest" description="Disordered" evidence="8">
    <location>
        <begin position="236"/>
        <end position="268"/>
    </location>
</feature>
<keyword evidence="7 9" id="KW-0472">Membrane</keyword>
<feature type="transmembrane region" description="Helical" evidence="9">
    <location>
        <begin position="510"/>
        <end position="537"/>
    </location>
</feature>
<sequence>MEYFSNHSSSNATCSCDTNLYVQITGSILFVMVWPFVVLDMKWFPLGRPAAALVGAAFMVLFQIVSQSDVYAIQGHQDNLQTVFLLVGMMMLSYYYDREGILRVLMLKIFGKNKPFQSIIWKVCLMSAILSAFITNDAACLVVTPLILTEFIKQKRDRWELLPLCLGIATSANIGSAATIFGNPQNAFIASTARVSLLEFFIAELPAAILGLIINVVLIYLFMLIRMKMRKEEGNHLNSEAQSSRIAARSRNTSIASEREATVQSYEDPQVRNESLTLSISGEHEATAMSYDQSGNGATHFNTSAINRSTSMLVQLQQSSGEALPEDVQVNDSVNNDDEDKAPAEKTRFQIIRRKIFLVWLVFVTLLMVVLLAIPNQIADFNLGCIPLAASIFTMLMDTILNQVSKTPAFQNTCFPFMAFEHLAPHMNLNTIEGVLLFSVFVIIGSNIFSNVPLVILIVGRISDLCDDCGPLGGLLLAWISTIAGNFTLIGSVANLIVAEKARSSAEYRISFLGYFIFGFPSTLLILYACLPVVYFMGKLAAKI</sequence>
<accession>A0A1X7UKI2</accession>
<comment type="similarity">
    <text evidence="2">Belongs to the CitM (TC 2.A.11) transporter family.</text>
</comment>
<feature type="transmembrane region" description="Helical" evidence="9">
    <location>
        <begin position="201"/>
        <end position="225"/>
    </location>
</feature>
<feature type="transmembrane region" description="Helical" evidence="9">
    <location>
        <begin position="472"/>
        <end position="498"/>
    </location>
</feature>
<dbReference type="eggNOG" id="KOG2639">
    <property type="taxonomic scope" value="Eukaryota"/>
</dbReference>
<evidence type="ECO:0000256" key="8">
    <source>
        <dbReference type="SAM" id="MobiDB-lite"/>
    </source>
</evidence>
<evidence type="ECO:0000256" key="7">
    <source>
        <dbReference type="ARBA" id="ARBA00023136"/>
    </source>
</evidence>
<dbReference type="STRING" id="400682.A0A1X7UKI2"/>
<dbReference type="PRINTS" id="PR00758">
    <property type="entry name" value="ARSENICPUMP"/>
</dbReference>
<dbReference type="GO" id="GO:0015105">
    <property type="term" value="F:arsenite transmembrane transporter activity"/>
    <property type="evidence" value="ECO:0007669"/>
    <property type="project" value="InterPro"/>
</dbReference>
<feature type="transmembrane region" description="Helical" evidence="9">
    <location>
        <begin position="79"/>
        <end position="96"/>
    </location>
</feature>
<keyword evidence="6 9" id="KW-1133">Transmembrane helix</keyword>
<feature type="domain" description="Citrate transporter-like" evidence="10">
    <location>
        <begin position="43"/>
        <end position="484"/>
    </location>
</feature>
<dbReference type="EnsemblMetazoa" id="Aqu2.1.28258_001">
    <property type="protein sequence ID" value="Aqu2.1.28258_001"/>
    <property type="gene ID" value="Aqu2.1.28258"/>
</dbReference>
<evidence type="ECO:0000256" key="5">
    <source>
        <dbReference type="ARBA" id="ARBA00022692"/>
    </source>
</evidence>
<feature type="transmembrane region" description="Helical" evidence="9">
    <location>
        <begin position="381"/>
        <end position="401"/>
    </location>
</feature>
<evidence type="ECO:0000256" key="4">
    <source>
        <dbReference type="ARBA" id="ARBA00022475"/>
    </source>
</evidence>